<dbReference type="EMBL" id="GBXM01041094">
    <property type="protein sequence ID" value="JAH67483.1"/>
    <property type="molecule type" value="Transcribed_RNA"/>
</dbReference>
<name>A0A0E9UR88_ANGAN</name>
<reference evidence="2" key="1">
    <citation type="submission" date="2014-11" db="EMBL/GenBank/DDBJ databases">
        <authorList>
            <person name="Amaro Gonzalez C."/>
        </authorList>
    </citation>
    <scope>NUCLEOTIDE SEQUENCE</scope>
</reference>
<dbReference type="EMBL" id="GBXM01042896">
    <property type="protein sequence ID" value="JAH65681.1"/>
    <property type="molecule type" value="Transcribed_RNA"/>
</dbReference>
<reference evidence="2" key="2">
    <citation type="journal article" date="2015" name="Fish Shellfish Immunol.">
        <title>Early steps in the European eel (Anguilla anguilla)-Vibrio vulnificus interaction in the gills: Role of the RtxA13 toxin.</title>
        <authorList>
            <person name="Callol A."/>
            <person name="Pajuelo D."/>
            <person name="Ebbesson L."/>
            <person name="Teles M."/>
            <person name="MacKenzie S."/>
            <person name="Amaro C."/>
        </authorList>
    </citation>
    <scope>NUCLEOTIDE SEQUENCE</scope>
</reference>
<sequence length="60" mass="6777">MYACMRTHSQIHPHKHTVTQSHTQTHTHTSTRLKPSLTSALPVQFQLCPILTSVQLNPCT</sequence>
<evidence type="ECO:0000256" key="1">
    <source>
        <dbReference type="SAM" id="MobiDB-lite"/>
    </source>
</evidence>
<protein>
    <submittedName>
        <fullName evidence="2">Uncharacterized protein</fullName>
    </submittedName>
</protein>
<accession>A0A0E9UR88</accession>
<evidence type="ECO:0000313" key="2">
    <source>
        <dbReference type="EMBL" id="JAH67483.1"/>
    </source>
</evidence>
<organism evidence="2">
    <name type="scientific">Anguilla anguilla</name>
    <name type="common">European freshwater eel</name>
    <name type="synonym">Muraena anguilla</name>
    <dbReference type="NCBI Taxonomy" id="7936"/>
    <lineage>
        <taxon>Eukaryota</taxon>
        <taxon>Metazoa</taxon>
        <taxon>Chordata</taxon>
        <taxon>Craniata</taxon>
        <taxon>Vertebrata</taxon>
        <taxon>Euteleostomi</taxon>
        <taxon>Actinopterygii</taxon>
        <taxon>Neopterygii</taxon>
        <taxon>Teleostei</taxon>
        <taxon>Anguilliformes</taxon>
        <taxon>Anguillidae</taxon>
        <taxon>Anguilla</taxon>
    </lineage>
</organism>
<feature type="compositionally biased region" description="Low complexity" evidence="1">
    <location>
        <begin position="18"/>
        <end position="30"/>
    </location>
</feature>
<dbReference type="AlphaFoldDB" id="A0A0E9UR88"/>
<feature type="region of interest" description="Disordered" evidence="1">
    <location>
        <begin position="12"/>
        <end position="33"/>
    </location>
</feature>
<proteinExistence type="predicted"/>